<dbReference type="Proteomes" id="UP001500635">
    <property type="component" value="Unassembled WGS sequence"/>
</dbReference>
<dbReference type="EMBL" id="BAABFR010000002">
    <property type="protein sequence ID" value="GAA4383034.1"/>
    <property type="molecule type" value="Genomic_DNA"/>
</dbReference>
<accession>A0ABP8J1J4</accession>
<sequence>MVIAAQFFDEAADFGAGVGLLSRLLTDLAVLPGWAGPWWLRGPSGRGYPLSSTGYEDVSAAVALEDGTDKRTHWAFTTEGIEVKLGLGIPVDRTPITLSGIDFASIAKVEINAVINPVAAETAQVLGAVRCVMRGLRVDTLSCRYSSSFATSATREMRLWALADAGLVARPVDPVRVAWLNVFPTEGNPVDPGRLPASATVTREGAHTWLRLCEDPRGVTPAMVGDAYEALGYLYPRAEQLVDITGLDRQRRKAYDGPITVEPRHHDS</sequence>
<keyword evidence="2" id="KW-1185">Reference proteome</keyword>
<protein>
    <submittedName>
        <fullName evidence="1">Uncharacterized protein</fullName>
    </submittedName>
</protein>
<evidence type="ECO:0000313" key="2">
    <source>
        <dbReference type="Proteomes" id="UP001500635"/>
    </source>
</evidence>
<gene>
    <name evidence="1" type="ORF">GCM10023147_01640</name>
</gene>
<proteinExistence type="predicted"/>
<reference evidence="2" key="1">
    <citation type="journal article" date="2019" name="Int. J. Syst. Evol. Microbiol.">
        <title>The Global Catalogue of Microorganisms (GCM) 10K type strain sequencing project: providing services to taxonomists for standard genome sequencing and annotation.</title>
        <authorList>
            <consortium name="The Broad Institute Genomics Platform"/>
            <consortium name="The Broad Institute Genome Sequencing Center for Infectious Disease"/>
            <person name="Wu L."/>
            <person name="Ma J."/>
        </authorList>
    </citation>
    <scope>NUCLEOTIDE SEQUENCE [LARGE SCALE GENOMIC DNA]</scope>
    <source>
        <strain evidence="2">JCM 17688</strain>
    </source>
</reference>
<comment type="caution">
    <text evidence="1">The sequence shown here is derived from an EMBL/GenBank/DDBJ whole genome shotgun (WGS) entry which is preliminary data.</text>
</comment>
<evidence type="ECO:0000313" key="1">
    <source>
        <dbReference type="EMBL" id="GAA4383034.1"/>
    </source>
</evidence>
<organism evidence="1 2">
    <name type="scientific">Tsukamurella soli</name>
    <dbReference type="NCBI Taxonomy" id="644556"/>
    <lineage>
        <taxon>Bacteria</taxon>
        <taxon>Bacillati</taxon>
        <taxon>Actinomycetota</taxon>
        <taxon>Actinomycetes</taxon>
        <taxon>Mycobacteriales</taxon>
        <taxon>Tsukamurellaceae</taxon>
        <taxon>Tsukamurella</taxon>
    </lineage>
</organism>
<name>A0ABP8J1J4_9ACTN</name>